<gene>
    <name evidence="8" type="ORF">SAMN02745116_01286</name>
</gene>
<dbReference type="Proteomes" id="UP000190328">
    <property type="component" value="Unassembled WGS sequence"/>
</dbReference>
<dbReference type="EMBL" id="FUXI01000012">
    <property type="protein sequence ID" value="SJZ73074.1"/>
    <property type="molecule type" value="Genomic_DNA"/>
</dbReference>
<comment type="subcellular location">
    <subcellularLocation>
        <location evidence="1">Cell membrane</location>
        <topology evidence="1">Multi-pass membrane protein</topology>
    </subcellularLocation>
</comment>
<dbReference type="CDD" id="cd16380">
    <property type="entry name" value="YitT_C"/>
    <property type="match status" value="1"/>
</dbReference>
<dbReference type="GO" id="GO:0005886">
    <property type="term" value="C:plasma membrane"/>
    <property type="evidence" value="ECO:0007669"/>
    <property type="project" value="UniProtKB-SubCell"/>
</dbReference>
<dbReference type="InterPro" id="IPR003740">
    <property type="entry name" value="YitT"/>
</dbReference>
<evidence type="ECO:0000256" key="2">
    <source>
        <dbReference type="ARBA" id="ARBA00022475"/>
    </source>
</evidence>
<dbReference type="InterPro" id="IPR051461">
    <property type="entry name" value="UPF0750_membrane"/>
</dbReference>
<keyword evidence="5 6" id="KW-0472">Membrane</keyword>
<proteinExistence type="predicted"/>
<feature type="transmembrane region" description="Helical" evidence="6">
    <location>
        <begin position="50"/>
        <end position="70"/>
    </location>
</feature>
<dbReference type="Pfam" id="PF02588">
    <property type="entry name" value="YitT_membrane"/>
    <property type="match status" value="1"/>
</dbReference>
<sequence length="295" mass="32725">MEDKRHYPTDILIMVIGTAIYAFGLVYLNIANHLAEGGLTGITLILRAVFHINPAYSSLILNIPLILLGGKILGKRSFWYTVTGTVSLSIFLWIWQKIPLELNVEHDMLIASLLAGLAAGVGSGLVYRVGGTTGGADIVARIVEKHIGMGMGRSLFIFDIFVLTSSLIYIDIQHMMYTLIASFVFSRVVEGITSGGYTVRGMLIISQESEKIAEEVMKLLDRGVTFLDGEGAFSGEEKKIIYIVLSPREIMEVKRMILEEFDDRAFISVINVHEAIGEGFTYERRKKSLLNLKKS</sequence>
<dbReference type="STRING" id="263852.SAMN02745116_01286"/>
<evidence type="ECO:0000313" key="8">
    <source>
        <dbReference type="EMBL" id="SJZ73074.1"/>
    </source>
</evidence>
<evidence type="ECO:0000256" key="5">
    <source>
        <dbReference type="ARBA" id="ARBA00023136"/>
    </source>
</evidence>
<dbReference type="RefSeq" id="WP_078807216.1">
    <property type="nucleotide sequence ID" value="NZ_FUXI01000012.1"/>
</dbReference>
<feature type="transmembrane region" description="Helical" evidence="6">
    <location>
        <begin position="108"/>
        <end position="129"/>
    </location>
</feature>
<evidence type="ECO:0000256" key="3">
    <source>
        <dbReference type="ARBA" id="ARBA00022692"/>
    </source>
</evidence>
<evidence type="ECO:0000256" key="4">
    <source>
        <dbReference type="ARBA" id="ARBA00022989"/>
    </source>
</evidence>
<dbReference type="OrthoDB" id="1758221at2"/>
<dbReference type="InterPro" id="IPR019264">
    <property type="entry name" value="DUF2179"/>
</dbReference>
<dbReference type="Pfam" id="PF10035">
    <property type="entry name" value="DUF2179"/>
    <property type="match status" value="1"/>
</dbReference>
<name>A0A1T4N1T9_9ENTE</name>
<dbReference type="PANTHER" id="PTHR33545">
    <property type="entry name" value="UPF0750 MEMBRANE PROTEIN YITT-RELATED"/>
    <property type="match status" value="1"/>
</dbReference>
<evidence type="ECO:0000259" key="7">
    <source>
        <dbReference type="Pfam" id="PF10035"/>
    </source>
</evidence>
<organism evidence="8 9">
    <name type="scientific">Pilibacter termitis</name>
    <dbReference type="NCBI Taxonomy" id="263852"/>
    <lineage>
        <taxon>Bacteria</taxon>
        <taxon>Bacillati</taxon>
        <taxon>Bacillota</taxon>
        <taxon>Bacilli</taxon>
        <taxon>Lactobacillales</taxon>
        <taxon>Enterococcaceae</taxon>
        <taxon>Pilibacter</taxon>
    </lineage>
</organism>
<reference evidence="9" key="1">
    <citation type="submission" date="2017-02" db="EMBL/GenBank/DDBJ databases">
        <authorList>
            <person name="Varghese N."/>
            <person name="Submissions S."/>
        </authorList>
    </citation>
    <scope>NUCLEOTIDE SEQUENCE [LARGE SCALE GENOMIC DNA]</scope>
    <source>
        <strain evidence="9">ATCC BAA-1030</strain>
    </source>
</reference>
<dbReference type="PANTHER" id="PTHR33545:SF10">
    <property type="entry name" value="UPF0750 MEMBRANE PROTEIN YPJC"/>
    <property type="match status" value="1"/>
</dbReference>
<keyword evidence="9" id="KW-1185">Reference proteome</keyword>
<feature type="transmembrane region" description="Helical" evidence="6">
    <location>
        <begin position="77"/>
        <end position="96"/>
    </location>
</feature>
<protein>
    <submittedName>
        <fullName evidence="8">Uncharacterized membrane-anchored protein YitT, contains DUF161 and DUF2179 domains</fullName>
    </submittedName>
</protein>
<accession>A0A1T4N1T9</accession>
<feature type="transmembrane region" description="Helical" evidence="6">
    <location>
        <begin position="12"/>
        <end position="30"/>
    </location>
</feature>
<keyword evidence="3 6" id="KW-0812">Transmembrane</keyword>
<keyword evidence="4 6" id="KW-1133">Transmembrane helix</keyword>
<keyword evidence="2" id="KW-1003">Cell membrane</keyword>
<feature type="domain" description="DUF2179" evidence="7">
    <location>
        <begin position="222"/>
        <end position="277"/>
    </location>
</feature>
<dbReference type="InterPro" id="IPR015867">
    <property type="entry name" value="N-reg_PII/ATP_PRibTrfase_C"/>
</dbReference>
<evidence type="ECO:0000313" key="9">
    <source>
        <dbReference type="Proteomes" id="UP000190328"/>
    </source>
</evidence>
<dbReference type="PIRSF" id="PIRSF006483">
    <property type="entry name" value="Membrane_protein_YitT"/>
    <property type="match status" value="1"/>
</dbReference>
<evidence type="ECO:0000256" key="6">
    <source>
        <dbReference type="SAM" id="Phobius"/>
    </source>
</evidence>
<feature type="transmembrane region" description="Helical" evidence="6">
    <location>
        <begin position="150"/>
        <end position="170"/>
    </location>
</feature>
<dbReference type="Gene3D" id="3.30.70.120">
    <property type="match status" value="1"/>
</dbReference>
<evidence type="ECO:0000256" key="1">
    <source>
        <dbReference type="ARBA" id="ARBA00004651"/>
    </source>
</evidence>
<dbReference type="AlphaFoldDB" id="A0A1T4N1T9"/>